<evidence type="ECO:0000256" key="11">
    <source>
        <dbReference type="ARBA" id="ARBA00023444"/>
    </source>
</evidence>
<dbReference type="InterPro" id="IPR003780">
    <property type="entry name" value="COX15/CtaA_fam"/>
</dbReference>
<keyword evidence="3 13" id="KW-0812">Transmembrane</keyword>
<comment type="pathway">
    <text evidence="11">Porphyrin-containing compound metabolism.</text>
</comment>
<evidence type="ECO:0000256" key="4">
    <source>
        <dbReference type="ARBA" id="ARBA00022723"/>
    </source>
</evidence>
<feature type="region of interest" description="Disordered" evidence="12">
    <location>
        <begin position="310"/>
        <end position="332"/>
    </location>
</feature>
<dbReference type="Pfam" id="PF02628">
    <property type="entry name" value="COX15-CtaA"/>
    <property type="match status" value="1"/>
</dbReference>
<evidence type="ECO:0000256" key="8">
    <source>
        <dbReference type="ARBA" id="ARBA00023133"/>
    </source>
</evidence>
<keyword evidence="9 13" id="KW-0472">Membrane</keyword>
<accession>A0ABT6FGB6</accession>
<dbReference type="RefSeq" id="WP_277862899.1">
    <property type="nucleotide sequence ID" value="NZ_JARRAG010000002.1"/>
</dbReference>
<feature type="transmembrane region" description="Helical" evidence="13">
    <location>
        <begin position="24"/>
        <end position="46"/>
    </location>
</feature>
<name>A0ABT6FGB6_9BACT</name>
<protein>
    <submittedName>
        <fullName evidence="14">COX15/CtaA family protein</fullName>
    </submittedName>
</protein>
<dbReference type="InterPro" id="IPR050450">
    <property type="entry name" value="COX15/CtaA_HemeA_synthase"/>
</dbReference>
<keyword evidence="10" id="KW-1015">Disulfide bond</keyword>
<evidence type="ECO:0000256" key="9">
    <source>
        <dbReference type="ARBA" id="ARBA00023136"/>
    </source>
</evidence>
<feature type="transmembrane region" description="Helical" evidence="13">
    <location>
        <begin position="179"/>
        <end position="197"/>
    </location>
</feature>
<dbReference type="EMBL" id="JARRAG010000002">
    <property type="protein sequence ID" value="MDG3006603.1"/>
    <property type="molecule type" value="Genomic_DNA"/>
</dbReference>
<keyword evidence="5 13" id="KW-1133">Transmembrane helix</keyword>
<evidence type="ECO:0000256" key="5">
    <source>
        <dbReference type="ARBA" id="ARBA00022989"/>
    </source>
</evidence>
<evidence type="ECO:0000256" key="10">
    <source>
        <dbReference type="ARBA" id="ARBA00023157"/>
    </source>
</evidence>
<evidence type="ECO:0000313" key="15">
    <source>
        <dbReference type="Proteomes" id="UP001216907"/>
    </source>
</evidence>
<comment type="subcellular location">
    <subcellularLocation>
        <location evidence="1">Membrane</location>
        <topology evidence="1">Multi-pass membrane protein</topology>
    </subcellularLocation>
</comment>
<keyword evidence="2" id="KW-1003">Cell membrane</keyword>
<feature type="transmembrane region" description="Helical" evidence="13">
    <location>
        <begin position="113"/>
        <end position="132"/>
    </location>
</feature>
<evidence type="ECO:0000256" key="13">
    <source>
        <dbReference type="SAM" id="Phobius"/>
    </source>
</evidence>
<keyword evidence="6" id="KW-0560">Oxidoreductase</keyword>
<comment type="caution">
    <text evidence="14">The sequence shown here is derived from an EMBL/GenBank/DDBJ whole genome shotgun (WGS) entry which is preliminary data.</text>
</comment>
<evidence type="ECO:0000256" key="12">
    <source>
        <dbReference type="SAM" id="MobiDB-lite"/>
    </source>
</evidence>
<organism evidence="14 15">
    <name type="scientific">Paludisphaera mucosa</name>
    <dbReference type="NCBI Taxonomy" id="3030827"/>
    <lineage>
        <taxon>Bacteria</taxon>
        <taxon>Pseudomonadati</taxon>
        <taxon>Planctomycetota</taxon>
        <taxon>Planctomycetia</taxon>
        <taxon>Isosphaerales</taxon>
        <taxon>Isosphaeraceae</taxon>
        <taxon>Paludisphaera</taxon>
    </lineage>
</organism>
<keyword evidence="4" id="KW-0479">Metal-binding</keyword>
<evidence type="ECO:0000256" key="1">
    <source>
        <dbReference type="ARBA" id="ARBA00004141"/>
    </source>
</evidence>
<dbReference type="PANTHER" id="PTHR35457">
    <property type="entry name" value="HEME A SYNTHASE"/>
    <property type="match status" value="1"/>
</dbReference>
<gene>
    <name evidence="14" type="ORF">PZE19_22760</name>
</gene>
<reference evidence="14 15" key="1">
    <citation type="submission" date="2023-03" db="EMBL/GenBank/DDBJ databases">
        <title>Paludisphaera mucosa sp. nov. a novel planctomycete from northern fen.</title>
        <authorList>
            <person name="Ivanova A."/>
        </authorList>
    </citation>
    <scope>NUCLEOTIDE SEQUENCE [LARGE SCALE GENOMIC DNA]</scope>
    <source>
        <strain evidence="14 15">Pla2</strain>
    </source>
</reference>
<proteinExistence type="predicted"/>
<keyword evidence="7" id="KW-0408">Iron</keyword>
<evidence type="ECO:0000256" key="3">
    <source>
        <dbReference type="ARBA" id="ARBA00022692"/>
    </source>
</evidence>
<feature type="transmembrane region" description="Helical" evidence="13">
    <location>
        <begin position="138"/>
        <end position="158"/>
    </location>
</feature>
<feature type="transmembrane region" description="Helical" evidence="13">
    <location>
        <begin position="203"/>
        <end position="225"/>
    </location>
</feature>
<sequence length="332" mass="35356">MTNPNPNPDLDPDRVPAYRRAPHWAAVLAAVFTLPLLILGGLVTTYRVGMAVPDWPTTFGMNMFLYNFWNAAVGVQLEHGHRLYGSAVGLTMIALCVWFFLFEKRGWMKALGVTALVVVIIQGLMGGFRVTLNSTPLAALHGCLGQAFFAMTVALATFTGRDWLSDAKPAPDSKGIRGLALLTLALVFAQIGLGAWVRHFSGTAAAVFHGVVGTAILGIAAHLFVTIKKSDPPRPSLKSAARVQEVLAGLQILLGVASFVMLWPFDGMPRVVGFYQAVVRTVHQTNGAVLLAASVVTVLRAYRHLGPASLREASSSSSPSSSAVPADLEVVA</sequence>
<evidence type="ECO:0000256" key="6">
    <source>
        <dbReference type="ARBA" id="ARBA00023002"/>
    </source>
</evidence>
<dbReference type="Proteomes" id="UP001216907">
    <property type="component" value="Unassembled WGS sequence"/>
</dbReference>
<keyword evidence="15" id="KW-1185">Reference proteome</keyword>
<evidence type="ECO:0000256" key="2">
    <source>
        <dbReference type="ARBA" id="ARBA00022475"/>
    </source>
</evidence>
<feature type="transmembrane region" description="Helical" evidence="13">
    <location>
        <begin position="246"/>
        <end position="265"/>
    </location>
</feature>
<keyword evidence="8" id="KW-0350">Heme biosynthesis</keyword>
<dbReference type="PANTHER" id="PTHR35457:SF1">
    <property type="entry name" value="HEME A SYNTHASE"/>
    <property type="match status" value="1"/>
</dbReference>
<evidence type="ECO:0000256" key="7">
    <source>
        <dbReference type="ARBA" id="ARBA00023004"/>
    </source>
</evidence>
<feature type="transmembrane region" description="Helical" evidence="13">
    <location>
        <begin position="83"/>
        <end position="101"/>
    </location>
</feature>
<feature type="transmembrane region" description="Helical" evidence="13">
    <location>
        <begin position="58"/>
        <end position="77"/>
    </location>
</feature>
<evidence type="ECO:0000313" key="14">
    <source>
        <dbReference type="EMBL" id="MDG3006603.1"/>
    </source>
</evidence>